<keyword evidence="3" id="KW-0804">Transcription</keyword>
<dbReference type="Pfam" id="PF12802">
    <property type="entry name" value="MarR_2"/>
    <property type="match status" value="1"/>
</dbReference>
<feature type="domain" description="HTH marR-type" evidence="4">
    <location>
        <begin position="1"/>
        <end position="142"/>
    </location>
</feature>
<organism evidence="5 6">
    <name type="scientific">Caballeronia ptereochthonis</name>
    <dbReference type="NCBI Taxonomy" id="1777144"/>
    <lineage>
        <taxon>Bacteria</taxon>
        <taxon>Pseudomonadati</taxon>
        <taxon>Pseudomonadota</taxon>
        <taxon>Betaproteobacteria</taxon>
        <taxon>Burkholderiales</taxon>
        <taxon>Burkholderiaceae</taxon>
        <taxon>Caballeronia</taxon>
    </lineage>
</organism>
<dbReference type="Gene3D" id="1.10.10.10">
    <property type="entry name" value="Winged helix-like DNA-binding domain superfamily/Winged helix DNA-binding domain"/>
    <property type="match status" value="1"/>
</dbReference>
<comment type="caution">
    <text evidence="5">The sequence shown here is derived from an EMBL/GenBank/DDBJ whole genome shotgun (WGS) entry which is preliminary data.</text>
</comment>
<dbReference type="RefSeq" id="WP_087045391.1">
    <property type="nucleotide sequence ID" value="NZ_FCOB02000009.1"/>
</dbReference>
<keyword evidence="6" id="KW-1185">Reference proteome</keyword>
<accession>A0A158ATC2</accession>
<evidence type="ECO:0000259" key="4">
    <source>
        <dbReference type="PROSITE" id="PS50995"/>
    </source>
</evidence>
<dbReference type="EMBL" id="FCOB02000009">
    <property type="protein sequence ID" value="SAK60993.1"/>
    <property type="molecule type" value="Genomic_DNA"/>
</dbReference>
<name>A0A158ATC2_9BURK</name>
<dbReference type="InterPro" id="IPR036390">
    <property type="entry name" value="WH_DNA-bd_sf"/>
</dbReference>
<dbReference type="OrthoDB" id="8848381at2"/>
<dbReference type="SMART" id="SM00347">
    <property type="entry name" value="HTH_MARR"/>
    <property type="match status" value="1"/>
</dbReference>
<dbReference type="PANTHER" id="PTHR42756">
    <property type="entry name" value="TRANSCRIPTIONAL REGULATOR, MARR"/>
    <property type="match status" value="1"/>
</dbReference>
<evidence type="ECO:0000256" key="3">
    <source>
        <dbReference type="ARBA" id="ARBA00023163"/>
    </source>
</evidence>
<dbReference type="PRINTS" id="PR00598">
    <property type="entry name" value="HTHMARR"/>
</dbReference>
<evidence type="ECO:0000313" key="6">
    <source>
        <dbReference type="Proteomes" id="UP000054978"/>
    </source>
</evidence>
<dbReference type="InterPro" id="IPR000835">
    <property type="entry name" value="HTH_MarR-typ"/>
</dbReference>
<keyword evidence="2" id="KW-0238">DNA-binding</keyword>
<protein>
    <submittedName>
        <fullName evidence="5">MarR family transcriptional regulator</fullName>
    </submittedName>
</protein>
<keyword evidence="1" id="KW-0805">Transcription regulation</keyword>
<dbReference type="Proteomes" id="UP000054978">
    <property type="component" value="Unassembled WGS sequence"/>
</dbReference>
<dbReference type="GO" id="GO:0003700">
    <property type="term" value="F:DNA-binding transcription factor activity"/>
    <property type="evidence" value="ECO:0007669"/>
    <property type="project" value="InterPro"/>
</dbReference>
<evidence type="ECO:0000256" key="2">
    <source>
        <dbReference type="ARBA" id="ARBA00023125"/>
    </source>
</evidence>
<evidence type="ECO:0000256" key="1">
    <source>
        <dbReference type="ARBA" id="ARBA00023015"/>
    </source>
</evidence>
<evidence type="ECO:0000313" key="5">
    <source>
        <dbReference type="EMBL" id="SAK60993.1"/>
    </source>
</evidence>
<dbReference type="InterPro" id="IPR036388">
    <property type="entry name" value="WH-like_DNA-bd_sf"/>
</dbReference>
<proteinExistence type="predicted"/>
<dbReference type="GO" id="GO:0003677">
    <property type="term" value="F:DNA binding"/>
    <property type="evidence" value="ECO:0007669"/>
    <property type="project" value="UniProtKB-KW"/>
</dbReference>
<gene>
    <name evidence="5" type="ORF">AWB83_02314</name>
</gene>
<reference evidence="5" key="1">
    <citation type="submission" date="2016-01" db="EMBL/GenBank/DDBJ databases">
        <authorList>
            <person name="Peeters C."/>
        </authorList>
    </citation>
    <scope>NUCLEOTIDE SEQUENCE [LARGE SCALE GENOMIC DNA]</scope>
    <source>
        <strain evidence="5">LMG 29326</strain>
    </source>
</reference>
<dbReference type="AlphaFoldDB" id="A0A158ATC2"/>
<dbReference type="PANTHER" id="PTHR42756:SF1">
    <property type="entry name" value="TRANSCRIPTIONAL REPRESSOR OF EMRAB OPERON"/>
    <property type="match status" value="1"/>
</dbReference>
<dbReference type="PROSITE" id="PS50995">
    <property type="entry name" value="HTH_MARR_2"/>
    <property type="match status" value="1"/>
</dbReference>
<dbReference type="SUPFAM" id="SSF46785">
    <property type="entry name" value="Winged helix' DNA-binding domain"/>
    <property type="match status" value="1"/>
</dbReference>
<sequence length="161" mass="18166">MAKAPYPRLEHLNFRLDVLSELAKGVASGLYEAECDVTLRDLRVLRFVGMQPGISLGPLIELTYLERTLVSKLVTALANRGLLTRSTGSTDARVIHLHLTRKGEAIVRKCERIGKMFDEQLMSVLSAEEKRVLFHCVEKLTEHVEEGGEWTLPPTRRKRTA</sequence>
<dbReference type="STRING" id="1777144.AWB83_02314"/>